<organism evidence="1 2">
    <name type="scientific">Metallumcola ferriviriculae</name>
    <dbReference type="NCBI Taxonomy" id="3039180"/>
    <lineage>
        <taxon>Bacteria</taxon>
        <taxon>Bacillati</taxon>
        <taxon>Bacillota</taxon>
        <taxon>Clostridia</taxon>
        <taxon>Neomoorellales</taxon>
        <taxon>Desulfitibacteraceae</taxon>
        <taxon>Metallumcola</taxon>
    </lineage>
</organism>
<dbReference type="AlphaFoldDB" id="A0AAU0UQ87"/>
<gene>
    <name evidence="1" type="ORF">MFMK1_002530</name>
</gene>
<protein>
    <submittedName>
        <fullName evidence="1">Uncharacterized protein</fullName>
    </submittedName>
</protein>
<dbReference type="EMBL" id="CP121694">
    <property type="protein sequence ID" value="WRO22692.1"/>
    <property type="molecule type" value="Genomic_DNA"/>
</dbReference>
<name>A0AAU0UQ87_9FIRM</name>
<dbReference type="RefSeq" id="WP_366922097.1">
    <property type="nucleotide sequence ID" value="NZ_CP121694.1"/>
</dbReference>
<evidence type="ECO:0000313" key="2">
    <source>
        <dbReference type="Proteomes" id="UP001329915"/>
    </source>
</evidence>
<reference evidence="1 2" key="1">
    <citation type="submission" date="2023-04" db="EMBL/GenBank/DDBJ databases">
        <authorList>
            <person name="Hsu D."/>
        </authorList>
    </citation>
    <scope>NUCLEOTIDE SEQUENCE [LARGE SCALE GENOMIC DNA]</scope>
    <source>
        <strain evidence="1 2">MK1</strain>
    </source>
</reference>
<dbReference type="KEGG" id="dbc:MFMK1_002530"/>
<sequence length="502" mass="59942">MFSFLGGFEKRMEIVGIVESIVNRKNRNMELERLFDDNDFLNLVFSVLLYIMEKTLSEDVDCDSEHILKFLEAMLPKYYGVQLDNNQLHQLTDYIIKNVLQNEGIAYHFQAVDYEHDVRKNITIRLIADHVHEVNGGYKITYALTDQGYDFLFRTKEVDQEIQMTIEELKLKELIKRKNFKKAHDQSRNLIQMVRQKKKEIQLFMMKIKENIHEADIGQYEKLINSTYDLLNEEYDLLSEVMDMSRKSEEKLRLDYESSLNLDASIKKAQAEIMQINYNIRATLSEQRDLILNRQSLSKFYIDTIGDSLAYGMENRYDLEEFILKQMEQNVEQVERFWQLVNPLFLPNVYKNINIRSIYEPQGMIKLEEEEKQDFIKDEDLSEDYEQEKIERVNVIYVEILDYLLRQALKNNGACRLEDIICLLEDDQDLFHRLTEERMIFTTLLKLYDIGVVNLAEWRNQGDKVVMNLSEEFNLEYCLYQLMDKYDYVRSVDKFEILKDTD</sequence>
<dbReference type="Proteomes" id="UP001329915">
    <property type="component" value="Chromosome"/>
</dbReference>
<evidence type="ECO:0000313" key="1">
    <source>
        <dbReference type="EMBL" id="WRO22692.1"/>
    </source>
</evidence>
<keyword evidence="2" id="KW-1185">Reference proteome</keyword>
<proteinExistence type="predicted"/>
<accession>A0AAU0UQ87</accession>